<evidence type="ECO:0000256" key="2">
    <source>
        <dbReference type="ARBA" id="ARBA00022679"/>
    </source>
</evidence>
<keyword evidence="1" id="KW-0597">Phosphoprotein</keyword>
<dbReference type="InterPro" id="IPR016120">
    <property type="entry name" value="Sig_transdc_His_kin_SpoOB"/>
</dbReference>
<feature type="transmembrane region" description="Helical" evidence="4">
    <location>
        <begin position="116"/>
        <end position="133"/>
    </location>
</feature>
<keyword evidence="4" id="KW-0472">Membrane</keyword>
<feature type="transmembrane region" description="Helical" evidence="4">
    <location>
        <begin position="63"/>
        <end position="80"/>
    </location>
</feature>
<dbReference type="Pfam" id="PF14501">
    <property type="entry name" value="HATPase_c_5"/>
    <property type="match status" value="1"/>
</dbReference>
<organism evidence="6 7">
    <name type="scientific">Clostridium butyricum</name>
    <dbReference type="NCBI Taxonomy" id="1492"/>
    <lineage>
        <taxon>Bacteria</taxon>
        <taxon>Bacillati</taxon>
        <taxon>Bacillota</taxon>
        <taxon>Clostridia</taxon>
        <taxon>Eubacteriales</taxon>
        <taxon>Clostridiaceae</taxon>
        <taxon>Clostridium</taxon>
    </lineage>
</organism>
<evidence type="ECO:0000313" key="6">
    <source>
        <dbReference type="EMBL" id="QMW89752.1"/>
    </source>
</evidence>
<keyword evidence="2" id="KW-0808">Transferase</keyword>
<feature type="domain" description="Sensor histidine kinase NatK-like C-terminal" evidence="5">
    <location>
        <begin position="325"/>
        <end position="423"/>
    </location>
</feature>
<dbReference type="Gene3D" id="3.30.565.10">
    <property type="entry name" value="Histidine kinase-like ATPase, C-terminal domain"/>
    <property type="match status" value="1"/>
</dbReference>
<evidence type="ECO:0000313" key="7">
    <source>
        <dbReference type="Proteomes" id="UP000515243"/>
    </source>
</evidence>
<accession>A0AAP9RC81</accession>
<dbReference type="EMBL" id="CP040626">
    <property type="protein sequence ID" value="QMW89752.1"/>
    <property type="molecule type" value="Genomic_DNA"/>
</dbReference>
<dbReference type="CDD" id="cd16935">
    <property type="entry name" value="HATPase_AgrC-ComD-like"/>
    <property type="match status" value="1"/>
</dbReference>
<reference evidence="6 7" key="1">
    <citation type="submission" date="2019-05" db="EMBL/GenBank/DDBJ databases">
        <authorList>
            <person name="Schori C."/>
            <person name="Ahrens C."/>
        </authorList>
    </citation>
    <scope>NUCLEOTIDE SEQUENCE [LARGE SCALE GENOMIC DNA]</scope>
    <source>
        <strain evidence="6 7">DSM 10702</strain>
    </source>
</reference>
<evidence type="ECO:0000256" key="4">
    <source>
        <dbReference type="SAM" id="Phobius"/>
    </source>
</evidence>
<dbReference type="GO" id="GO:0000155">
    <property type="term" value="F:phosphorelay sensor kinase activity"/>
    <property type="evidence" value="ECO:0007669"/>
    <property type="project" value="InterPro"/>
</dbReference>
<feature type="transmembrane region" description="Helical" evidence="4">
    <location>
        <begin position="87"/>
        <end position="104"/>
    </location>
</feature>
<dbReference type="RefSeq" id="WP_035761996.1">
    <property type="nucleotide sequence ID" value="NZ_AP019716.1"/>
</dbReference>
<evidence type="ECO:0000259" key="5">
    <source>
        <dbReference type="Pfam" id="PF14501"/>
    </source>
</evidence>
<dbReference type="GeneID" id="92942888"/>
<proteinExistence type="predicted"/>
<feature type="transmembrane region" description="Helical" evidence="4">
    <location>
        <begin position="36"/>
        <end position="57"/>
    </location>
</feature>
<keyword evidence="3" id="KW-0418">Kinase</keyword>
<evidence type="ECO:0000256" key="1">
    <source>
        <dbReference type="ARBA" id="ARBA00022553"/>
    </source>
</evidence>
<keyword evidence="4" id="KW-1133">Transmembrane helix</keyword>
<feature type="transmembrane region" description="Helical" evidence="4">
    <location>
        <begin position="6"/>
        <end position="24"/>
    </location>
</feature>
<dbReference type="SUPFAM" id="SSF55890">
    <property type="entry name" value="Sporulation response regulatory protein Spo0B"/>
    <property type="match status" value="1"/>
</dbReference>
<protein>
    <submittedName>
        <fullName evidence="6">GHKL domain-containing protein</fullName>
    </submittedName>
</protein>
<evidence type="ECO:0000256" key="3">
    <source>
        <dbReference type="ARBA" id="ARBA00022777"/>
    </source>
</evidence>
<gene>
    <name evidence="6" type="ORF">FF104_01990</name>
</gene>
<sequence>MEQVLTTFNYALVLIYGVLLTVDFANEYITKKQRYFIFFVITLLLLTQTFCGFIFGLSFTQKIYPFISHVPLVLILVIYFKNKLSIAIVSVLTAYFYCQLPRWVGSIAEFVFDVRLAYLIVYTISIIIFYFILKRYFTIPAYYAMTYSRRSLFLFGCLPLFYYIFDYFTTVYTNMLYDGVTIIAESLPAAMAMFYILFIVMYHNEVQKRNKIELYNTILSMQLAKTSNDIQNVKTSQEMSRIYRHDLRHHLSLLYGFAESGNIDKVKDYLLQTKKDLDNITPIIFCENDIVNIVLSFFDNKAKKANVTLITKIKLPKKLDIPDTEFCSILSNGLENAITAVSKIDDTSLRTVHLNCFINKNKLLIMIKNSYLGEIQKKDGIPASIQDNHGFGCRSIVMIAEKQKGFATFETEENIFTLRVMLPL</sequence>
<keyword evidence="4" id="KW-0812">Transmembrane</keyword>
<dbReference type="Proteomes" id="UP000515243">
    <property type="component" value="Chromosome 1"/>
</dbReference>
<feature type="transmembrane region" description="Helical" evidence="4">
    <location>
        <begin position="179"/>
        <end position="202"/>
    </location>
</feature>
<dbReference type="AlphaFoldDB" id="A0AAP9RC81"/>
<feature type="transmembrane region" description="Helical" evidence="4">
    <location>
        <begin position="153"/>
        <end position="173"/>
    </location>
</feature>
<dbReference type="InterPro" id="IPR032834">
    <property type="entry name" value="NatK-like_C"/>
</dbReference>
<name>A0AAP9RC81_CLOBU</name>
<dbReference type="InterPro" id="IPR036890">
    <property type="entry name" value="HATPase_C_sf"/>
</dbReference>